<reference evidence="3" key="1">
    <citation type="submission" date="2020-01" db="EMBL/GenBank/DDBJ databases">
        <authorList>
            <person name="Feng Z.H.Z."/>
        </authorList>
    </citation>
    <scope>NUCLEOTIDE SEQUENCE</scope>
    <source>
        <strain evidence="3">CBS107.38</strain>
    </source>
</reference>
<organism evidence="3 4">
    <name type="scientific">Alternaria burnsii</name>
    <dbReference type="NCBI Taxonomy" id="1187904"/>
    <lineage>
        <taxon>Eukaryota</taxon>
        <taxon>Fungi</taxon>
        <taxon>Dikarya</taxon>
        <taxon>Ascomycota</taxon>
        <taxon>Pezizomycotina</taxon>
        <taxon>Dothideomycetes</taxon>
        <taxon>Pleosporomycetidae</taxon>
        <taxon>Pleosporales</taxon>
        <taxon>Pleosporineae</taxon>
        <taxon>Pleosporaceae</taxon>
        <taxon>Alternaria</taxon>
        <taxon>Alternaria sect. Alternaria</taxon>
    </lineage>
</organism>
<protein>
    <submittedName>
        <fullName evidence="3">Uncharacterized protein</fullName>
    </submittedName>
</protein>
<reference evidence="3" key="2">
    <citation type="submission" date="2020-08" db="EMBL/GenBank/DDBJ databases">
        <title>Draft Genome Sequence of Cumin Blight Pathogen Alternaria burnsii.</title>
        <authorList>
            <person name="Feng Z."/>
        </authorList>
    </citation>
    <scope>NUCLEOTIDE SEQUENCE</scope>
    <source>
        <strain evidence="3">CBS107.38</strain>
    </source>
</reference>
<accession>A0A8H7B685</accession>
<dbReference type="Proteomes" id="UP000596902">
    <property type="component" value="Unassembled WGS sequence"/>
</dbReference>
<evidence type="ECO:0000256" key="1">
    <source>
        <dbReference type="SAM" id="MobiDB-lite"/>
    </source>
</evidence>
<feature type="chain" id="PRO_5034247664" evidence="2">
    <location>
        <begin position="17"/>
        <end position="247"/>
    </location>
</feature>
<name>A0A8H7B685_9PLEO</name>
<evidence type="ECO:0000313" key="4">
    <source>
        <dbReference type="Proteomes" id="UP000596902"/>
    </source>
</evidence>
<dbReference type="AlphaFoldDB" id="A0A8H7B685"/>
<keyword evidence="4" id="KW-1185">Reference proteome</keyword>
<dbReference type="EMBL" id="JAAABM010000012">
    <property type="protein sequence ID" value="KAF7673549.1"/>
    <property type="molecule type" value="Genomic_DNA"/>
</dbReference>
<comment type="caution">
    <text evidence="3">The sequence shown here is derived from an EMBL/GenBank/DDBJ whole genome shotgun (WGS) entry which is preliminary data.</text>
</comment>
<feature type="region of interest" description="Disordered" evidence="1">
    <location>
        <begin position="200"/>
        <end position="223"/>
    </location>
</feature>
<evidence type="ECO:0000256" key="2">
    <source>
        <dbReference type="SAM" id="SignalP"/>
    </source>
</evidence>
<keyword evidence="2" id="KW-0732">Signal</keyword>
<evidence type="ECO:0000313" key="3">
    <source>
        <dbReference type="EMBL" id="KAF7673549.1"/>
    </source>
</evidence>
<dbReference type="GeneID" id="62206389"/>
<proteinExistence type="predicted"/>
<feature type="signal peptide" evidence="2">
    <location>
        <begin position="1"/>
        <end position="16"/>
    </location>
</feature>
<sequence length="247" mass="26326">MFSPLLIISLTAMAAADFTTTMDFRDWLLGEDSIGHATEHPFGFRGSIVNIDQNKTTIHAQFDQDSGDLSSKYHVANNTNSFTFTFAPDYISAQMAKPEWWQTTYNVDCSGPGSRATEYIDVAANTCTVSLWGAAFSSSQCRDGAWGIRQSTRSSWFCDENGVQSATWRQKSLEDYTTQRKQIVLTAGLEKLGAEATEATVTPTATASASASPTISGPARETGGAGAVRAADIAMACVGAAVAVGMS</sequence>
<dbReference type="RefSeq" id="XP_038783876.1">
    <property type="nucleotide sequence ID" value="XM_038933211.1"/>
</dbReference>
<feature type="compositionally biased region" description="Low complexity" evidence="1">
    <location>
        <begin position="200"/>
        <end position="214"/>
    </location>
</feature>
<gene>
    <name evidence="3" type="ORF">GT037_008164</name>
</gene>